<comment type="caution">
    <text evidence="4">The sequence shown here is derived from an EMBL/GenBank/DDBJ whole genome shotgun (WGS) entry which is preliminary data.</text>
</comment>
<accession>A0A833QBW9</accession>
<gene>
    <name evidence="4" type="ORF">FCM35_KLT11537</name>
</gene>
<keyword evidence="1" id="KW-0175">Coiled coil</keyword>
<dbReference type="InterPro" id="IPR001623">
    <property type="entry name" value="DnaJ_domain"/>
</dbReference>
<feature type="compositionally biased region" description="Acidic residues" evidence="2">
    <location>
        <begin position="62"/>
        <end position="72"/>
    </location>
</feature>
<feature type="compositionally biased region" description="Polar residues" evidence="2">
    <location>
        <begin position="96"/>
        <end position="111"/>
    </location>
</feature>
<evidence type="ECO:0000313" key="4">
    <source>
        <dbReference type="EMBL" id="KAF3324070.1"/>
    </source>
</evidence>
<feature type="compositionally biased region" description="Polar residues" evidence="2">
    <location>
        <begin position="340"/>
        <end position="350"/>
    </location>
</feature>
<dbReference type="InterPro" id="IPR036869">
    <property type="entry name" value="J_dom_sf"/>
</dbReference>
<evidence type="ECO:0000256" key="1">
    <source>
        <dbReference type="SAM" id="Coils"/>
    </source>
</evidence>
<name>A0A833QBW9_9POAL</name>
<feature type="region of interest" description="Disordered" evidence="2">
    <location>
        <begin position="33"/>
        <end position="168"/>
    </location>
</feature>
<keyword evidence="5" id="KW-1185">Reference proteome</keyword>
<dbReference type="PANTHER" id="PTHR36335:SF1">
    <property type="entry name" value="CHAPERONE DNAJ-DOMAIN SUPERFAMILY PROTEIN"/>
    <property type="match status" value="1"/>
</dbReference>
<dbReference type="OrthoDB" id="498970at2759"/>
<protein>
    <submittedName>
        <fullName evidence="4">DnaJ domain-containing protein</fullName>
    </submittedName>
</protein>
<dbReference type="PANTHER" id="PTHR36335">
    <property type="entry name" value="CHAPERONE DNAJ-DOMAIN SUPERFAMILY PROTEIN"/>
    <property type="match status" value="1"/>
</dbReference>
<dbReference type="Proteomes" id="UP000623129">
    <property type="component" value="Unassembled WGS sequence"/>
</dbReference>
<evidence type="ECO:0000256" key="2">
    <source>
        <dbReference type="SAM" id="MobiDB-lite"/>
    </source>
</evidence>
<dbReference type="GO" id="GO:0005783">
    <property type="term" value="C:endoplasmic reticulum"/>
    <property type="evidence" value="ECO:0007669"/>
    <property type="project" value="UniProtKB-ARBA"/>
</dbReference>
<feature type="region of interest" description="Disordered" evidence="2">
    <location>
        <begin position="324"/>
        <end position="350"/>
    </location>
</feature>
<dbReference type="PROSITE" id="PS50076">
    <property type="entry name" value="DNAJ_2"/>
    <property type="match status" value="1"/>
</dbReference>
<feature type="coiled-coil region" evidence="1">
    <location>
        <begin position="405"/>
        <end position="474"/>
    </location>
</feature>
<feature type="compositionally biased region" description="Basic and acidic residues" evidence="2">
    <location>
        <begin position="324"/>
        <end position="338"/>
    </location>
</feature>
<feature type="domain" description="J" evidence="3">
    <location>
        <begin position="480"/>
        <end position="545"/>
    </location>
</feature>
<organism evidence="4 5">
    <name type="scientific">Carex littledalei</name>
    <dbReference type="NCBI Taxonomy" id="544730"/>
    <lineage>
        <taxon>Eukaryota</taxon>
        <taxon>Viridiplantae</taxon>
        <taxon>Streptophyta</taxon>
        <taxon>Embryophyta</taxon>
        <taxon>Tracheophyta</taxon>
        <taxon>Spermatophyta</taxon>
        <taxon>Magnoliopsida</taxon>
        <taxon>Liliopsida</taxon>
        <taxon>Poales</taxon>
        <taxon>Cyperaceae</taxon>
        <taxon>Cyperoideae</taxon>
        <taxon>Cariceae</taxon>
        <taxon>Carex</taxon>
        <taxon>Carex subgen. Euthyceras</taxon>
    </lineage>
</organism>
<evidence type="ECO:0000313" key="5">
    <source>
        <dbReference type="Proteomes" id="UP000623129"/>
    </source>
</evidence>
<dbReference type="CDD" id="cd06257">
    <property type="entry name" value="DnaJ"/>
    <property type="match status" value="1"/>
</dbReference>
<feature type="region of interest" description="Disordered" evidence="2">
    <location>
        <begin position="191"/>
        <end position="217"/>
    </location>
</feature>
<evidence type="ECO:0000259" key="3">
    <source>
        <dbReference type="PROSITE" id="PS50076"/>
    </source>
</evidence>
<dbReference type="SUPFAM" id="SSF46565">
    <property type="entry name" value="Chaperone J-domain"/>
    <property type="match status" value="1"/>
</dbReference>
<dbReference type="Gene3D" id="1.10.287.110">
    <property type="entry name" value="DnaJ domain"/>
    <property type="match status" value="1"/>
</dbReference>
<proteinExistence type="predicted"/>
<reference evidence="4" key="1">
    <citation type="submission" date="2020-01" db="EMBL/GenBank/DDBJ databases">
        <title>Genome sequence of Kobresia littledalei, the first chromosome-level genome in the family Cyperaceae.</title>
        <authorList>
            <person name="Qu G."/>
        </authorList>
    </citation>
    <scope>NUCLEOTIDE SEQUENCE</scope>
    <source>
        <strain evidence="4">C.B.Clarke</strain>
        <tissue evidence="4">Leaf</tissue>
    </source>
</reference>
<feature type="compositionally biased region" description="Basic and acidic residues" evidence="2">
    <location>
        <begin position="137"/>
        <end position="168"/>
    </location>
</feature>
<dbReference type="AlphaFoldDB" id="A0A833QBW9"/>
<sequence>MQSKGGNLGGCQSKDNFGDVEIIDLDSGDADVEIIDAPGSSHQGSKFVRKEATSSPNCVISIDDDDDDDESGTDSHAETSGSQYGRPRNRYGLDFTSETESFATGTSGSKDSSGVGFSEGEGSDCEILDDSSGSIRQEWERAHSRKTTPPDRVETTPRENVERPPNKSFEDSFNDCFGDCSSLRNKFGLHGDGGACSVPNADSIENPSKERVSSKGKQYGSFVPGMFQEEIRERVFPYFSFKRCSYRKGKSVFSDNGVRAPEKMVVEEEIAKEADNGGRFPEKMEVEDNISKEADICGRSLEKMNVEEENVKEASFGIANRMNDEKEKEECKPSRDVESSLMQNSDTTSEANKHCDKIGEESALLCMHEANTEAEHDECLLGEREKHKMSDEYQRAAEVEQASRQEQLRIQAEEVQRLKKRKRAETLRILDMEKRQKQRLEEMRQNQKKNEETLSLKEKLRAEVRKDLERMEKRYTDMASILRSLGIPVGGGLVPMPNQVKSAYKQALLKFHPDRVQSSDVHQQVKAEETFKFISLLKEKLLPAI</sequence>
<dbReference type="EMBL" id="SWLB01000022">
    <property type="protein sequence ID" value="KAF3324070.1"/>
    <property type="molecule type" value="Genomic_DNA"/>
</dbReference>